<dbReference type="GO" id="GO:0006355">
    <property type="term" value="P:regulation of DNA-templated transcription"/>
    <property type="evidence" value="ECO:0007669"/>
    <property type="project" value="InterPro"/>
</dbReference>
<dbReference type="InterPro" id="IPR011006">
    <property type="entry name" value="CheY-like_superfamily"/>
</dbReference>
<dbReference type="InterPro" id="IPR001867">
    <property type="entry name" value="OmpR/PhoB-type_DNA-bd"/>
</dbReference>
<reference evidence="10 11" key="1">
    <citation type="submission" date="2019-03" db="EMBL/GenBank/DDBJ databases">
        <title>Genomic Encyclopedia of Type Strains, Phase IV (KMG-IV): sequencing the most valuable type-strain genomes for metagenomic binning, comparative biology and taxonomic classification.</title>
        <authorList>
            <person name="Goeker M."/>
        </authorList>
    </citation>
    <scope>NUCLEOTIDE SEQUENCE [LARGE SCALE GENOMIC DNA]</scope>
    <source>
        <strain evidence="10 11">DSM 203</strain>
    </source>
</reference>
<dbReference type="Gene3D" id="6.10.250.690">
    <property type="match status" value="1"/>
</dbReference>
<dbReference type="InterPro" id="IPR039420">
    <property type="entry name" value="WalR-like"/>
</dbReference>
<dbReference type="AlphaFoldDB" id="A0A4V2WAN5"/>
<dbReference type="RefSeq" id="WP_123139015.1">
    <property type="nucleotide sequence ID" value="NZ_NRRH01000001.1"/>
</dbReference>
<evidence type="ECO:0000256" key="7">
    <source>
        <dbReference type="PROSITE-ProRule" id="PRU01091"/>
    </source>
</evidence>
<dbReference type="PANTHER" id="PTHR48111:SF37">
    <property type="entry name" value="RESPONSE REGULATOR PROTEIN CARR"/>
    <property type="match status" value="1"/>
</dbReference>
<dbReference type="GO" id="GO:0032993">
    <property type="term" value="C:protein-DNA complex"/>
    <property type="evidence" value="ECO:0007669"/>
    <property type="project" value="TreeGrafter"/>
</dbReference>
<keyword evidence="2" id="KW-0902">Two-component regulatory system</keyword>
<name>A0A4V2WAN5_MARGR</name>
<dbReference type="Gene3D" id="1.10.10.10">
    <property type="entry name" value="Winged helix-like DNA-binding domain superfamily/Winged helix DNA-binding domain"/>
    <property type="match status" value="1"/>
</dbReference>
<proteinExistence type="predicted"/>
<evidence type="ECO:0000256" key="5">
    <source>
        <dbReference type="ARBA" id="ARBA00023163"/>
    </source>
</evidence>
<keyword evidence="1 6" id="KW-0597">Phosphoprotein</keyword>
<sequence>MRLLLVEDDPAQVAALLPALKAAGFAVDHAADGIGGEQLGDTEPYDVVVLDLGLPRRPGLEVLRHWRAHGRDLPVLVLTARDAWHERVDGLKAGADDYLGKPFHVEELLARLNALTRRAAPAAGRTLAVDGLSLDEDGQRVVLEDGQTHPLTGTEFRLLRYLLRNPGRILSKTQLMEHVYDLDAEPSGNLIEVYIRRLREKIGRERIETLRGQGYRLRRR</sequence>
<accession>A0A4V2WAN5</accession>
<gene>
    <name evidence="10" type="ORF">EDC29_101366</name>
</gene>
<evidence type="ECO:0000256" key="3">
    <source>
        <dbReference type="ARBA" id="ARBA00023015"/>
    </source>
</evidence>
<dbReference type="GO" id="GO:0000976">
    <property type="term" value="F:transcription cis-regulatory region binding"/>
    <property type="evidence" value="ECO:0007669"/>
    <property type="project" value="TreeGrafter"/>
</dbReference>
<dbReference type="FunFam" id="3.40.50.2300:FF:000002">
    <property type="entry name" value="DNA-binding response regulator PhoP"/>
    <property type="match status" value="1"/>
</dbReference>
<organism evidence="10 11">
    <name type="scientific">Marichromatium gracile</name>
    <name type="common">Chromatium gracile</name>
    <dbReference type="NCBI Taxonomy" id="1048"/>
    <lineage>
        <taxon>Bacteria</taxon>
        <taxon>Pseudomonadati</taxon>
        <taxon>Pseudomonadota</taxon>
        <taxon>Gammaproteobacteria</taxon>
        <taxon>Chromatiales</taxon>
        <taxon>Chromatiaceae</taxon>
        <taxon>Marichromatium</taxon>
    </lineage>
</organism>
<evidence type="ECO:0000256" key="6">
    <source>
        <dbReference type="PROSITE-ProRule" id="PRU00169"/>
    </source>
</evidence>
<dbReference type="SUPFAM" id="SSF46894">
    <property type="entry name" value="C-terminal effector domain of the bipartite response regulators"/>
    <property type="match status" value="1"/>
</dbReference>
<keyword evidence="5" id="KW-0804">Transcription</keyword>
<dbReference type="Gene3D" id="3.40.50.2300">
    <property type="match status" value="1"/>
</dbReference>
<keyword evidence="4 7" id="KW-0238">DNA-binding</keyword>
<evidence type="ECO:0000313" key="11">
    <source>
        <dbReference type="Proteomes" id="UP000295247"/>
    </source>
</evidence>
<feature type="DNA-binding region" description="OmpR/PhoB-type" evidence="7">
    <location>
        <begin position="124"/>
        <end position="219"/>
    </location>
</feature>
<dbReference type="EMBL" id="SMDC01000001">
    <property type="protein sequence ID" value="TCW39950.1"/>
    <property type="molecule type" value="Genomic_DNA"/>
</dbReference>
<evidence type="ECO:0000313" key="10">
    <source>
        <dbReference type="EMBL" id="TCW39950.1"/>
    </source>
</evidence>
<dbReference type="CDD" id="cd00383">
    <property type="entry name" value="trans_reg_C"/>
    <property type="match status" value="1"/>
</dbReference>
<feature type="domain" description="OmpR/PhoB-type" evidence="9">
    <location>
        <begin position="124"/>
        <end position="219"/>
    </location>
</feature>
<dbReference type="PROSITE" id="PS51755">
    <property type="entry name" value="OMPR_PHOB"/>
    <property type="match status" value="1"/>
</dbReference>
<dbReference type="Pfam" id="PF00072">
    <property type="entry name" value="Response_reg"/>
    <property type="match status" value="1"/>
</dbReference>
<dbReference type="Pfam" id="PF00486">
    <property type="entry name" value="Trans_reg_C"/>
    <property type="match status" value="1"/>
</dbReference>
<feature type="modified residue" description="4-aspartylphosphate" evidence="6">
    <location>
        <position position="51"/>
    </location>
</feature>
<dbReference type="SUPFAM" id="SSF52172">
    <property type="entry name" value="CheY-like"/>
    <property type="match status" value="1"/>
</dbReference>
<protein>
    <submittedName>
        <fullName evidence="10">Winged helix family two component transcriptional regulator</fullName>
    </submittedName>
</protein>
<dbReference type="GO" id="GO:0005829">
    <property type="term" value="C:cytosol"/>
    <property type="evidence" value="ECO:0007669"/>
    <property type="project" value="TreeGrafter"/>
</dbReference>
<dbReference type="InterPro" id="IPR036388">
    <property type="entry name" value="WH-like_DNA-bd_sf"/>
</dbReference>
<dbReference type="Proteomes" id="UP000295247">
    <property type="component" value="Unassembled WGS sequence"/>
</dbReference>
<evidence type="ECO:0000259" key="8">
    <source>
        <dbReference type="PROSITE" id="PS50110"/>
    </source>
</evidence>
<dbReference type="PROSITE" id="PS50110">
    <property type="entry name" value="RESPONSE_REGULATORY"/>
    <property type="match status" value="1"/>
</dbReference>
<dbReference type="SMART" id="SM00862">
    <property type="entry name" value="Trans_reg_C"/>
    <property type="match status" value="1"/>
</dbReference>
<dbReference type="InterPro" id="IPR016032">
    <property type="entry name" value="Sig_transdc_resp-reg_C-effctor"/>
</dbReference>
<comment type="caution">
    <text evidence="10">The sequence shown here is derived from an EMBL/GenBank/DDBJ whole genome shotgun (WGS) entry which is preliminary data.</text>
</comment>
<keyword evidence="3" id="KW-0805">Transcription regulation</keyword>
<evidence type="ECO:0000259" key="9">
    <source>
        <dbReference type="PROSITE" id="PS51755"/>
    </source>
</evidence>
<dbReference type="SMART" id="SM00448">
    <property type="entry name" value="REC"/>
    <property type="match status" value="1"/>
</dbReference>
<evidence type="ECO:0000256" key="1">
    <source>
        <dbReference type="ARBA" id="ARBA00022553"/>
    </source>
</evidence>
<dbReference type="PANTHER" id="PTHR48111">
    <property type="entry name" value="REGULATOR OF RPOS"/>
    <property type="match status" value="1"/>
</dbReference>
<evidence type="ECO:0000256" key="4">
    <source>
        <dbReference type="ARBA" id="ARBA00023125"/>
    </source>
</evidence>
<dbReference type="InterPro" id="IPR001789">
    <property type="entry name" value="Sig_transdc_resp-reg_receiver"/>
</dbReference>
<evidence type="ECO:0000256" key="2">
    <source>
        <dbReference type="ARBA" id="ARBA00023012"/>
    </source>
</evidence>
<dbReference type="GO" id="GO:0000156">
    <property type="term" value="F:phosphorelay response regulator activity"/>
    <property type="evidence" value="ECO:0007669"/>
    <property type="project" value="TreeGrafter"/>
</dbReference>
<feature type="domain" description="Response regulatory" evidence="8">
    <location>
        <begin position="2"/>
        <end position="116"/>
    </location>
</feature>